<dbReference type="EMBL" id="AQQV01000001">
    <property type="protein sequence ID" value="ORE88818.1"/>
    <property type="molecule type" value="Genomic_DNA"/>
</dbReference>
<reference evidence="1 2" key="1">
    <citation type="submission" date="2013-04" db="EMBL/GenBank/DDBJ databases">
        <title>Oceanococcus atlanticus 22II-S10r2 Genome Sequencing.</title>
        <authorList>
            <person name="Lai Q."/>
            <person name="Li G."/>
            <person name="Shao Z."/>
        </authorList>
    </citation>
    <scope>NUCLEOTIDE SEQUENCE [LARGE SCALE GENOMIC DNA]</scope>
    <source>
        <strain evidence="1 2">22II-S10r2</strain>
    </source>
</reference>
<evidence type="ECO:0000313" key="2">
    <source>
        <dbReference type="Proteomes" id="UP000192342"/>
    </source>
</evidence>
<comment type="caution">
    <text evidence="1">The sequence shown here is derived from an EMBL/GenBank/DDBJ whole genome shotgun (WGS) entry which is preliminary data.</text>
</comment>
<sequence>MQTISFSSDLPVKADEILATLTMHGVNAELRPLIRMTAPKAYSGRSILDWSEQQKLFDCWILLFGFLPIDRHSFYFDVIDEHEGFSEHSTSWTNKYWKHDRRVASQESGCRVVDTVRYKSRIPLMDLLLKPAYRLVFWLRHRNLRAKYGGQAT</sequence>
<organism evidence="1 2">
    <name type="scientific">Oceanococcus atlanticus</name>
    <dbReference type="NCBI Taxonomy" id="1317117"/>
    <lineage>
        <taxon>Bacteria</taxon>
        <taxon>Pseudomonadati</taxon>
        <taxon>Pseudomonadota</taxon>
        <taxon>Gammaproteobacteria</taxon>
        <taxon>Chromatiales</taxon>
        <taxon>Oceanococcaceae</taxon>
        <taxon>Oceanococcus</taxon>
    </lineage>
</organism>
<protein>
    <recommendedName>
        <fullName evidence="3">Ligand-binding SRPBCC domain-containing protein</fullName>
    </recommendedName>
</protein>
<dbReference type="Proteomes" id="UP000192342">
    <property type="component" value="Unassembled WGS sequence"/>
</dbReference>
<evidence type="ECO:0000313" key="1">
    <source>
        <dbReference type="EMBL" id="ORE88818.1"/>
    </source>
</evidence>
<dbReference type="InterPro" id="IPR023393">
    <property type="entry name" value="START-like_dom_sf"/>
</dbReference>
<dbReference type="Gene3D" id="3.30.530.20">
    <property type="match status" value="1"/>
</dbReference>
<dbReference type="OrthoDB" id="7063435at2"/>
<dbReference type="RefSeq" id="WP_083559429.1">
    <property type="nucleotide sequence ID" value="NZ_AQQV01000001.1"/>
</dbReference>
<dbReference type="AlphaFoldDB" id="A0A1Y1SGV3"/>
<proteinExistence type="predicted"/>
<accession>A0A1Y1SGV3</accession>
<name>A0A1Y1SGV3_9GAMM</name>
<keyword evidence="2" id="KW-1185">Reference proteome</keyword>
<dbReference type="STRING" id="1317117.ATO7_03045"/>
<evidence type="ECO:0008006" key="3">
    <source>
        <dbReference type="Google" id="ProtNLM"/>
    </source>
</evidence>
<gene>
    <name evidence="1" type="ORF">ATO7_03045</name>
</gene>